<dbReference type="RefSeq" id="WP_131259787.1">
    <property type="nucleotide sequence ID" value="NZ_JBHSUS010000001.1"/>
</dbReference>
<evidence type="ECO:0000256" key="5">
    <source>
        <dbReference type="ARBA" id="ARBA00022777"/>
    </source>
</evidence>
<dbReference type="Gene3D" id="3.30.70.560">
    <property type="entry name" value="7,8-Dihydro-6-hydroxymethylpterin-pyrophosphokinase HPPK"/>
    <property type="match status" value="1"/>
</dbReference>
<keyword evidence="10" id="KW-1185">Reference proteome</keyword>
<keyword evidence="3 9" id="KW-0808">Transferase</keyword>
<organism evidence="9 10">
    <name type="scientific">Pseudobowmanella zhangzhouensis</name>
    <dbReference type="NCBI Taxonomy" id="1537679"/>
    <lineage>
        <taxon>Bacteria</taxon>
        <taxon>Pseudomonadati</taxon>
        <taxon>Pseudomonadota</taxon>
        <taxon>Gammaproteobacteria</taxon>
        <taxon>Alteromonadales</taxon>
        <taxon>Alteromonadaceae</taxon>
    </lineage>
</organism>
<comment type="pathway">
    <text evidence="1">Cofactor biosynthesis; tetrahydrofolate biosynthesis; 2-amino-4-hydroxy-6-hydroxymethyl-7,8-dihydropteridine diphosphate from 7,8-dihydroneopterin triphosphate: step 4/4.</text>
</comment>
<dbReference type="SUPFAM" id="SSF55083">
    <property type="entry name" value="6-hydroxymethyl-7,8-dihydropterin pyrophosphokinase, HPPK"/>
    <property type="match status" value="1"/>
</dbReference>
<proteinExistence type="predicted"/>
<protein>
    <recommendedName>
        <fullName evidence="2">2-amino-4-hydroxy-6-hydroxymethyldihydropteridine diphosphokinase</fullName>
        <ecNumber evidence="2">2.7.6.3</ecNumber>
    </recommendedName>
</protein>
<evidence type="ECO:0000256" key="2">
    <source>
        <dbReference type="ARBA" id="ARBA00013253"/>
    </source>
</evidence>
<accession>A0ABW1XL24</accession>
<dbReference type="InterPro" id="IPR000550">
    <property type="entry name" value="Hppk"/>
</dbReference>
<comment type="caution">
    <text evidence="9">The sequence shown here is derived from an EMBL/GenBank/DDBJ whole genome shotgun (WGS) entry which is preliminary data.</text>
</comment>
<keyword evidence="7" id="KW-0289">Folate biosynthesis</keyword>
<sequence length="167" mass="18620">MAVIYISVGSNIERHKHIVAGLDAMAAVFNNLRLSPVYESKAVGFEGSDFYNLVVEAHTALPIADVVAELKRIEDNNGRVRGGKKFAPRTLDLDLLLYDDVVCEEPIELPRDEILHNAFVLLPLCDIAPALTHPLTGQCIADMWHAYDKQKQQLWAIPFAWQQAEVG</sequence>
<evidence type="ECO:0000256" key="4">
    <source>
        <dbReference type="ARBA" id="ARBA00022741"/>
    </source>
</evidence>
<dbReference type="PANTHER" id="PTHR43071">
    <property type="entry name" value="2-AMINO-4-HYDROXY-6-HYDROXYMETHYLDIHYDROPTERIDINE PYROPHOSPHOKINASE"/>
    <property type="match status" value="1"/>
</dbReference>
<gene>
    <name evidence="9" type="primary">folK</name>
    <name evidence="9" type="ORF">ACFP85_11525</name>
</gene>
<keyword evidence="5" id="KW-0418">Kinase</keyword>
<reference evidence="10" key="1">
    <citation type="journal article" date="2019" name="Int. J. Syst. Evol. Microbiol.">
        <title>The Global Catalogue of Microorganisms (GCM) 10K type strain sequencing project: providing services to taxonomists for standard genome sequencing and annotation.</title>
        <authorList>
            <consortium name="The Broad Institute Genomics Platform"/>
            <consortium name="The Broad Institute Genome Sequencing Center for Infectious Disease"/>
            <person name="Wu L."/>
            <person name="Ma J."/>
        </authorList>
    </citation>
    <scope>NUCLEOTIDE SEQUENCE [LARGE SCALE GENOMIC DNA]</scope>
    <source>
        <strain evidence="10">CGMCC 1.16031</strain>
    </source>
</reference>
<keyword evidence="4" id="KW-0547">Nucleotide-binding</keyword>
<evidence type="ECO:0000313" key="9">
    <source>
        <dbReference type="EMBL" id="MFC6440773.1"/>
    </source>
</evidence>
<dbReference type="Pfam" id="PF01288">
    <property type="entry name" value="HPPK"/>
    <property type="match status" value="1"/>
</dbReference>
<dbReference type="Proteomes" id="UP001596364">
    <property type="component" value="Unassembled WGS sequence"/>
</dbReference>
<dbReference type="InterPro" id="IPR035907">
    <property type="entry name" value="Hppk_sf"/>
</dbReference>
<evidence type="ECO:0000256" key="3">
    <source>
        <dbReference type="ARBA" id="ARBA00022679"/>
    </source>
</evidence>
<dbReference type="EMBL" id="JBHSUS010000001">
    <property type="protein sequence ID" value="MFC6440773.1"/>
    <property type="molecule type" value="Genomic_DNA"/>
</dbReference>
<dbReference type="GO" id="GO:0003848">
    <property type="term" value="F:2-amino-4-hydroxy-6-hydroxymethyldihydropteridine diphosphokinase activity"/>
    <property type="evidence" value="ECO:0007669"/>
    <property type="project" value="UniProtKB-EC"/>
</dbReference>
<keyword evidence="6" id="KW-0067">ATP-binding</keyword>
<dbReference type="CDD" id="cd00483">
    <property type="entry name" value="HPPK"/>
    <property type="match status" value="1"/>
</dbReference>
<dbReference type="PANTHER" id="PTHR43071:SF2">
    <property type="entry name" value="2-AMINO-4-HYDROXY-6-HYDROXYMETHYLDIHYDROPTERIDINE PYROPHOSPHOKINASE"/>
    <property type="match status" value="1"/>
</dbReference>
<name>A0ABW1XL24_9ALTE</name>
<dbReference type="NCBIfam" id="TIGR01498">
    <property type="entry name" value="folK"/>
    <property type="match status" value="1"/>
</dbReference>
<feature type="domain" description="7,8-dihydro-6-hydroxymethylpterin-pyrophosphokinase" evidence="8">
    <location>
        <begin position="85"/>
        <end position="96"/>
    </location>
</feature>
<evidence type="ECO:0000256" key="6">
    <source>
        <dbReference type="ARBA" id="ARBA00022840"/>
    </source>
</evidence>
<evidence type="ECO:0000313" key="10">
    <source>
        <dbReference type="Proteomes" id="UP001596364"/>
    </source>
</evidence>
<evidence type="ECO:0000259" key="8">
    <source>
        <dbReference type="PROSITE" id="PS00794"/>
    </source>
</evidence>
<dbReference type="PROSITE" id="PS00794">
    <property type="entry name" value="HPPK"/>
    <property type="match status" value="1"/>
</dbReference>
<evidence type="ECO:0000256" key="7">
    <source>
        <dbReference type="ARBA" id="ARBA00022909"/>
    </source>
</evidence>
<evidence type="ECO:0000256" key="1">
    <source>
        <dbReference type="ARBA" id="ARBA00005051"/>
    </source>
</evidence>
<dbReference type="EC" id="2.7.6.3" evidence="2"/>